<reference evidence="3 4" key="1">
    <citation type="submission" date="2015-09" db="EMBL/GenBank/DDBJ databases">
        <title>Draft genome of the parasitic nematode Teladorsagia circumcincta isolate WARC Sus (inbred).</title>
        <authorList>
            <person name="Mitreva M."/>
        </authorList>
    </citation>
    <scope>NUCLEOTIDE SEQUENCE [LARGE SCALE GENOMIC DNA]</scope>
    <source>
        <strain evidence="3 4">S</strain>
    </source>
</reference>
<dbReference type="EMBL" id="KZ347808">
    <property type="protein sequence ID" value="PIO67110.1"/>
    <property type="molecule type" value="Genomic_DNA"/>
</dbReference>
<protein>
    <recommendedName>
        <fullName evidence="2">Band 7 domain-containing protein</fullName>
    </recommendedName>
</protein>
<dbReference type="SMART" id="SM00244">
    <property type="entry name" value="PHB"/>
    <property type="match status" value="1"/>
</dbReference>
<proteinExistence type="inferred from homology"/>
<evidence type="ECO:0000313" key="4">
    <source>
        <dbReference type="Proteomes" id="UP000230423"/>
    </source>
</evidence>
<comment type="similarity">
    <text evidence="1">Belongs to the band 7/mec-2 family.</text>
</comment>
<sequence>MPFSLLFAMKGSAGKGRARRFQIFAVFVSTSEKLVVLRLGRAQKTRGPGATLIVPCIDTTYKISTTITAFNVPPLQVITLDRGLVELGATVFLRIRDPVSAVCSIQDELGSFTATYGVEITDVEFSDVKVIKVCHPLIKVEDSG</sequence>
<gene>
    <name evidence="3" type="ORF">TELCIR_11159</name>
</gene>
<name>A0A2G9UCB3_TELCI</name>
<dbReference type="Proteomes" id="UP000230423">
    <property type="component" value="Unassembled WGS sequence"/>
</dbReference>
<dbReference type="OrthoDB" id="5874091at2759"/>
<dbReference type="InterPro" id="IPR036013">
    <property type="entry name" value="Band_7/SPFH_dom_sf"/>
</dbReference>
<accession>A0A2G9UCB3</accession>
<evidence type="ECO:0000313" key="3">
    <source>
        <dbReference type="EMBL" id="PIO67110.1"/>
    </source>
</evidence>
<dbReference type="Pfam" id="PF01145">
    <property type="entry name" value="Band_7"/>
    <property type="match status" value="1"/>
</dbReference>
<evidence type="ECO:0000256" key="1">
    <source>
        <dbReference type="ARBA" id="ARBA00008164"/>
    </source>
</evidence>
<evidence type="ECO:0000259" key="2">
    <source>
        <dbReference type="SMART" id="SM00244"/>
    </source>
</evidence>
<dbReference type="PANTHER" id="PTHR10264">
    <property type="entry name" value="BAND 7 PROTEIN-RELATED"/>
    <property type="match status" value="1"/>
</dbReference>
<dbReference type="SUPFAM" id="SSF117892">
    <property type="entry name" value="Band 7/SPFH domain"/>
    <property type="match status" value="1"/>
</dbReference>
<dbReference type="InterPro" id="IPR043202">
    <property type="entry name" value="Band-7_stomatin-like"/>
</dbReference>
<organism evidence="3 4">
    <name type="scientific">Teladorsagia circumcincta</name>
    <name type="common">Brown stomach worm</name>
    <name type="synonym">Ostertagia circumcincta</name>
    <dbReference type="NCBI Taxonomy" id="45464"/>
    <lineage>
        <taxon>Eukaryota</taxon>
        <taxon>Metazoa</taxon>
        <taxon>Ecdysozoa</taxon>
        <taxon>Nematoda</taxon>
        <taxon>Chromadorea</taxon>
        <taxon>Rhabditida</taxon>
        <taxon>Rhabditina</taxon>
        <taxon>Rhabditomorpha</taxon>
        <taxon>Strongyloidea</taxon>
        <taxon>Trichostrongylidae</taxon>
        <taxon>Teladorsagia</taxon>
    </lineage>
</organism>
<dbReference type="Gene3D" id="3.30.479.30">
    <property type="entry name" value="Band 7 domain"/>
    <property type="match status" value="1"/>
</dbReference>
<feature type="domain" description="Band 7" evidence="2">
    <location>
        <begin position="23"/>
        <end position="138"/>
    </location>
</feature>
<dbReference type="AlphaFoldDB" id="A0A2G9UCB3"/>
<keyword evidence="4" id="KW-1185">Reference proteome</keyword>
<dbReference type="GO" id="GO:0005886">
    <property type="term" value="C:plasma membrane"/>
    <property type="evidence" value="ECO:0007669"/>
    <property type="project" value="InterPro"/>
</dbReference>
<dbReference type="InterPro" id="IPR001107">
    <property type="entry name" value="Band_7"/>
</dbReference>
<dbReference type="PANTHER" id="PTHR10264:SF28">
    <property type="entry name" value="BAND 7 DOMAIN-CONTAINING PROTEIN"/>
    <property type="match status" value="1"/>
</dbReference>